<accession>A0A6N0NTY2</accession>
<evidence type="ECO:0000313" key="4">
    <source>
        <dbReference type="Proteomes" id="UP000509301"/>
    </source>
</evidence>
<feature type="transmembrane region" description="Helical" evidence="1">
    <location>
        <begin position="121"/>
        <end position="138"/>
    </location>
</feature>
<dbReference type="GeneID" id="55641694"/>
<organism evidence="3 4">
    <name type="scientific">Metallosphaera tengchongensis</name>
    <dbReference type="NCBI Taxonomy" id="1532350"/>
    <lineage>
        <taxon>Archaea</taxon>
        <taxon>Thermoproteota</taxon>
        <taxon>Thermoprotei</taxon>
        <taxon>Sulfolobales</taxon>
        <taxon>Sulfolobaceae</taxon>
        <taxon>Metallosphaera</taxon>
    </lineage>
</organism>
<protein>
    <submittedName>
        <fullName evidence="3">DoxX family membrane protein</fullName>
    </submittedName>
</protein>
<dbReference type="KEGG" id="mten:GWK48_07055"/>
<proteinExistence type="predicted"/>
<dbReference type="AlphaFoldDB" id="A0A6N0NTY2"/>
<dbReference type="PANTHER" id="PTHR39157">
    <property type="entry name" value="INTEGRAL MEMBRANE PROTEIN-RELATED"/>
    <property type="match status" value="1"/>
</dbReference>
<keyword evidence="1" id="KW-0812">Transmembrane</keyword>
<gene>
    <name evidence="3" type="ORF">GWK48_07055</name>
</gene>
<dbReference type="Pfam" id="PF04173">
    <property type="entry name" value="DoxD"/>
    <property type="match status" value="1"/>
</dbReference>
<evidence type="ECO:0000313" key="3">
    <source>
        <dbReference type="EMBL" id="QKR00162.1"/>
    </source>
</evidence>
<reference evidence="3 4" key="1">
    <citation type="submission" date="2020-02" db="EMBL/GenBank/DDBJ databases">
        <title>Comparative genome analysis reveals the metabolism and evolution of the thermophilic archaeal genus Metallosphaera.</title>
        <authorList>
            <person name="Jiang C."/>
        </authorList>
    </citation>
    <scope>NUCLEOTIDE SEQUENCE [LARGE SCALE GENOMIC DNA]</scope>
    <source>
        <strain evidence="3 4">Ric-A</strain>
    </source>
</reference>
<keyword evidence="1" id="KW-0472">Membrane</keyword>
<evidence type="ECO:0000259" key="2">
    <source>
        <dbReference type="Pfam" id="PF04173"/>
    </source>
</evidence>
<feature type="transmembrane region" description="Helical" evidence="1">
    <location>
        <begin position="159"/>
        <end position="178"/>
    </location>
</feature>
<sequence length="179" mass="20075">MKSLKGETDLWQTLVRIAVASIWIDAGVFNKLLNPGFLNPGSTAYIGFTLQYLAEGSPIRAFLYSVVFPHPQLVGILVMIGEISFGVLTLLGFMSRLAGTVAFYTNLIYFLSAYWTGTEEYGINLLLMLFNLYLVAKGPGYLSVDQLIQRKLRIVERPLPWLVLGSLVYLIVIFILLIY</sequence>
<dbReference type="OrthoDB" id="34127at2157"/>
<keyword evidence="4" id="KW-1185">Reference proteome</keyword>
<dbReference type="Proteomes" id="UP000509301">
    <property type="component" value="Chromosome"/>
</dbReference>
<feature type="transmembrane region" description="Helical" evidence="1">
    <location>
        <begin position="72"/>
        <end position="90"/>
    </location>
</feature>
<name>A0A6N0NTY2_9CREN</name>
<dbReference type="PANTHER" id="PTHR39157:SF1">
    <property type="entry name" value="DOXX FAMILY PROTEIN"/>
    <property type="match status" value="1"/>
</dbReference>
<keyword evidence="1" id="KW-1133">Transmembrane helix</keyword>
<dbReference type="EMBL" id="CP049074">
    <property type="protein sequence ID" value="QKR00162.1"/>
    <property type="molecule type" value="Genomic_DNA"/>
</dbReference>
<feature type="domain" description="TQO small subunit DoxD" evidence="2">
    <location>
        <begin position="11"/>
        <end position="170"/>
    </location>
</feature>
<evidence type="ECO:0000256" key="1">
    <source>
        <dbReference type="SAM" id="Phobius"/>
    </source>
</evidence>
<dbReference type="RefSeq" id="WP_174630880.1">
    <property type="nucleotide sequence ID" value="NZ_CP049074.1"/>
</dbReference>
<dbReference type="InterPro" id="IPR007301">
    <property type="entry name" value="DoxD"/>
</dbReference>
<feature type="transmembrane region" description="Helical" evidence="1">
    <location>
        <begin position="97"/>
        <end position="115"/>
    </location>
</feature>